<dbReference type="RefSeq" id="WP_311364670.1">
    <property type="nucleotide sequence ID" value="NZ_JAVRIC010000008.1"/>
</dbReference>
<dbReference type="CDD" id="cd09603">
    <property type="entry name" value="M1_APN_like"/>
    <property type="match status" value="1"/>
</dbReference>
<evidence type="ECO:0000256" key="5">
    <source>
        <dbReference type="ARBA" id="ARBA00012564"/>
    </source>
</evidence>
<evidence type="ECO:0000256" key="4">
    <source>
        <dbReference type="ARBA" id="ARBA00010136"/>
    </source>
</evidence>
<sequence>MSLRVDPEHETIDGKAKLVVQAREPLQSVSLDLDRNFKIHSVAVDGTMLPANVWSNPDGRLRISLPQTAAAGTQIEVTVEYGGKPHVAKRAPWDGGFVWARTEDGQPWIGTAVEGEGCDLFWPCIDHPTAEPQTVDLRISVPMPLVAPSNGVLLGVEEADGWRTYHWRTHNPNTYAIALNIAPYKVLEGDYASRYGNSIPMYFWYLPGHEDEAAELFAEFPRMVDFFEQRIGPYPFADEKIGVVETPYKGMEHQTINAYGNHYVKDANGYDDLLQHEFAHEWFGNQLTNADWDDMWLHEGFGSYMQPLYAQYLYGDMASYYAALHRQRFGIINRAPVVSGTPQHEEDVYNEERGPGGDLRQGLIGAAQPARADRRRGVLRRDSPAGLRSSGSGARQLRVALRQHRGLRECRGRRHRSGLSLVL</sequence>
<dbReference type="Pfam" id="PF01433">
    <property type="entry name" value="Peptidase_M1"/>
    <property type="match status" value="1"/>
</dbReference>
<evidence type="ECO:0000256" key="12">
    <source>
        <dbReference type="ARBA" id="ARBA00023049"/>
    </source>
</evidence>
<organism evidence="16 17">
    <name type="scientific">Banduia mediterranea</name>
    <dbReference type="NCBI Taxonomy" id="3075609"/>
    <lineage>
        <taxon>Bacteria</taxon>
        <taxon>Pseudomonadati</taxon>
        <taxon>Pseudomonadota</taxon>
        <taxon>Gammaproteobacteria</taxon>
        <taxon>Nevskiales</taxon>
        <taxon>Algiphilaceae</taxon>
        <taxon>Banduia</taxon>
    </lineage>
</organism>
<keyword evidence="11" id="KW-0862">Zinc</keyword>
<keyword evidence="17" id="KW-1185">Reference proteome</keyword>
<name>A0ABU2WHD6_9GAMM</name>
<comment type="caution">
    <text evidence="16">The sequence shown here is derived from an EMBL/GenBank/DDBJ whole genome shotgun (WGS) entry which is preliminary data.</text>
</comment>
<feature type="compositionally biased region" description="Basic and acidic residues" evidence="13">
    <location>
        <begin position="371"/>
        <end position="383"/>
    </location>
</feature>
<keyword evidence="16" id="KW-0031">Aminopeptidase</keyword>
<evidence type="ECO:0000256" key="3">
    <source>
        <dbReference type="ARBA" id="ARBA00004496"/>
    </source>
</evidence>
<dbReference type="EMBL" id="JAVRIC010000008">
    <property type="protein sequence ID" value="MDT0497280.1"/>
    <property type="molecule type" value="Genomic_DNA"/>
</dbReference>
<dbReference type="Proteomes" id="UP001254608">
    <property type="component" value="Unassembled WGS sequence"/>
</dbReference>
<dbReference type="InterPro" id="IPR014782">
    <property type="entry name" value="Peptidase_M1_dom"/>
</dbReference>
<dbReference type="Gene3D" id="2.60.40.1730">
    <property type="entry name" value="tricorn interacting facor f3 domain"/>
    <property type="match status" value="1"/>
</dbReference>
<gene>
    <name evidence="16" type="ORF">RM530_07860</name>
</gene>
<keyword evidence="7" id="KW-0963">Cytoplasm</keyword>
<keyword evidence="12" id="KW-0482">Metalloprotease</keyword>
<evidence type="ECO:0000259" key="15">
    <source>
        <dbReference type="Pfam" id="PF17900"/>
    </source>
</evidence>
<dbReference type="EC" id="3.4.11.2" evidence="5"/>
<comment type="catalytic activity">
    <reaction evidence="1">
        <text>Release of an N-terminal amino acid, Xaa-|-Yaa- from a peptide, amide or arylamide. Xaa is preferably Ala, but may be most amino acids including Pro (slow action). When a terminal hydrophobic residue is followed by a prolyl residue, the two may be released as an intact Xaa-Pro dipeptide.</text>
        <dbReference type="EC" id="3.4.11.2"/>
    </reaction>
</comment>
<dbReference type="PANTHER" id="PTHR45726:SF3">
    <property type="entry name" value="LEUKOTRIENE A-4 HYDROLASE"/>
    <property type="match status" value="1"/>
</dbReference>
<proteinExistence type="inferred from homology"/>
<evidence type="ECO:0000256" key="9">
    <source>
        <dbReference type="ARBA" id="ARBA00022723"/>
    </source>
</evidence>
<dbReference type="SUPFAM" id="SSF55486">
    <property type="entry name" value="Metalloproteases ('zincins'), catalytic domain"/>
    <property type="match status" value="1"/>
</dbReference>
<evidence type="ECO:0000256" key="10">
    <source>
        <dbReference type="ARBA" id="ARBA00022801"/>
    </source>
</evidence>
<dbReference type="Pfam" id="PF17900">
    <property type="entry name" value="Peptidase_M1_N"/>
    <property type="match status" value="1"/>
</dbReference>
<feature type="domain" description="Aminopeptidase N-like N-terminal" evidence="15">
    <location>
        <begin position="2"/>
        <end position="172"/>
    </location>
</feature>
<evidence type="ECO:0000313" key="16">
    <source>
        <dbReference type="EMBL" id="MDT0497280.1"/>
    </source>
</evidence>
<dbReference type="Gene3D" id="1.10.390.10">
    <property type="entry name" value="Neutral Protease Domain 2"/>
    <property type="match status" value="1"/>
</dbReference>
<evidence type="ECO:0000256" key="6">
    <source>
        <dbReference type="ARBA" id="ARBA00015611"/>
    </source>
</evidence>
<protein>
    <recommendedName>
        <fullName evidence="6">Aminopeptidase N</fullName>
        <ecNumber evidence="5">3.4.11.2</ecNumber>
    </recommendedName>
</protein>
<evidence type="ECO:0000313" key="17">
    <source>
        <dbReference type="Proteomes" id="UP001254608"/>
    </source>
</evidence>
<evidence type="ECO:0000256" key="2">
    <source>
        <dbReference type="ARBA" id="ARBA00001947"/>
    </source>
</evidence>
<comment type="subcellular location">
    <subcellularLocation>
        <location evidence="3">Cytoplasm</location>
    </subcellularLocation>
</comment>
<dbReference type="InterPro" id="IPR027268">
    <property type="entry name" value="Peptidase_M4/M1_CTD_sf"/>
</dbReference>
<reference evidence="16 17" key="1">
    <citation type="submission" date="2023-09" db="EMBL/GenBank/DDBJ databases">
        <authorList>
            <person name="Rey-Velasco X."/>
        </authorList>
    </citation>
    <scope>NUCLEOTIDE SEQUENCE [LARGE SCALE GENOMIC DNA]</scope>
    <source>
        <strain evidence="16 17">W345</strain>
    </source>
</reference>
<keyword evidence="10 16" id="KW-0378">Hydrolase</keyword>
<dbReference type="PRINTS" id="PR00756">
    <property type="entry name" value="ALADIPTASE"/>
</dbReference>
<evidence type="ECO:0000256" key="8">
    <source>
        <dbReference type="ARBA" id="ARBA00022670"/>
    </source>
</evidence>
<feature type="domain" description="Peptidase M1 membrane alanine aminopeptidase" evidence="14">
    <location>
        <begin position="247"/>
        <end position="318"/>
    </location>
</feature>
<evidence type="ECO:0000256" key="1">
    <source>
        <dbReference type="ARBA" id="ARBA00000098"/>
    </source>
</evidence>
<comment type="similarity">
    <text evidence="4">Belongs to the peptidase M1 family.</text>
</comment>
<dbReference type="SUPFAM" id="SSF63737">
    <property type="entry name" value="Leukotriene A4 hydrolase N-terminal domain"/>
    <property type="match status" value="1"/>
</dbReference>
<keyword evidence="8" id="KW-0645">Protease</keyword>
<dbReference type="PANTHER" id="PTHR45726">
    <property type="entry name" value="LEUKOTRIENE A-4 HYDROLASE"/>
    <property type="match status" value="1"/>
</dbReference>
<feature type="region of interest" description="Disordered" evidence="13">
    <location>
        <begin position="369"/>
        <end position="394"/>
    </location>
</feature>
<dbReference type="InterPro" id="IPR042097">
    <property type="entry name" value="Aminopeptidase_N-like_N_sf"/>
</dbReference>
<evidence type="ECO:0000259" key="14">
    <source>
        <dbReference type="Pfam" id="PF01433"/>
    </source>
</evidence>
<dbReference type="GO" id="GO:0004177">
    <property type="term" value="F:aminopeptidase activity"/>
    <property type="evidence" value="ECO:0007669"/>
    <property type="project" value="UniProtKB-KW"/>
</dbReference>
<evidence type="ECO:0000256" key="11">
    <source>
        <dbReference type="ARBA" id="ARBA00022833"/>
    </source>
</evidence>
<dbReference type="InterPro" id="IPR001930">
    <property type="entry name" value="Peptidase_M1"/>
</dbReference>
<keyword evidence="9" id="KW-0479">Metal-binding</keyword>
<accession>A0ABU2WHD6</accession>
<comment type="cofactor">
    <cofactor evidence="2">
        <name>Zn(2+)</name>
        <dbReference type="ChEBI" id="CHEBI:29105"/>
    </cofactor>
</comment>
<evidence type="ECO:0000256" key="7">
    <source>
        <dbReference type="ARBA" id="ARBA00022490"/>
    </source>
</evidence>
<dbReference type="InterPro" id="IPR034015">
    <property type="entry name" value="M1_LTA4H"/>
</dbReference>
<dbReference type="InterPro" id="IPR045357">
    <property type="entry name" value="Aminopeptidase_N-like_N"/>
</dbReference>
<evidence type="ECO:0000256" key="13">
    <source>
        <dbReference type="SAM" id="MobiDB-lite"/>
    </source>
</evidence>